<evidence type="ECO:0008006" key="2">
    <source>
        <dbReference type="Google" id="ProtNLM"/>
    </source>
</evidence>
<organism evidence="1">
    <name type="scientific">bioreactor metagenome</name>
    <dbReference type="NCBI Taxonomy" id="1076179"/>
    <lineage>
        <taxon>unclassified sequences</taxon>
        <taxon>metagenomes</taxon>
        <taxon>ecological metagenomes</taxon>
    </lineage>
</organism>
<dbReference type="Pfam" id="PF13481">
    <property type="entry name" value="AAA_25"/>
    <property type="match status" value="1"/>
</dbReference>
<dbReference type="InterPro" id="IPR027417">
    <property type="entry name" value="P-loop_NTPase"/>
</dbReference>
<dbReference type="EMBL" id="VSSQ01005426">
    <property type="protein sequence ID" value="MPM29108.1"/>
    <property type="molecule type" value="Genomic_DNA"/>
</dbReference>
<comment type="caution">
    <text evidence="1">The sequence shown here is derived from an EMBL/GenBank/DDBJ whole genome shotgun (WGS) entry which is preliminary data.</text>
</comment>
<dbReference type="SUPFAM" id="SSF52540">
    <property type="entry name" value="P-loop containing nucleoside triphosphate hydrolases"/>
    <property type="match status" value="1"/>
</dbReference>
<dbReference type="AlphaFoldDB" id="A0A644YM89"/>
<sequence>MSDKKHNNSINENITIEKRGYNEQDLIKFKHDEHHETVGYTNDHCWNVKNIPQSSLILQDRILTQLKNFIVKWSPHKSTSKPKESIPLASSSMFSPAFNNALSTANTANIFGLDDDLTMEVFFAALLEWEASYQFRSGRNSHLQRLLNINTGTDRDSIRVAGELETDGELRWSINNGRITGTTWTRLICTVFNLSRMDSLATLANILNMSFEKLYQLSSERNTAKSRFTLQEPTERIPQQLYVPERSLGSSCIKLIEQADIYGTARQKIGSILHYQLNGTDFCLPATVGDSVLCMGKYKPTAHFLNQHLMDQHPHAPVILCQDMRTALKLQHLLEETRGHTPAENIVTAHLGTDLSVLPWSYFHGHHVVFVPAPTKESMATVNLYKDHIIGAHARSFQVFCGFLLHSQPNYDQNGHVEGITDAEDELLRKSMWLDAVERPSWLAQQVIKEAVSDDEYISWGRTLGIFKAPRAHDRPAVTPLEDELVLFTPSVVNVAQQPMSITDVTVQHILPPQRNVLLHGLKDTGKSFVCLAITKAVISGNALFGCIPSTGGGNVMYINSETPKEDFIQRLAQVGLADEISQRLFVLSKYDHMATDCAFSLTEPLFCNKVTTLLKKTNCRYIILDNLTTLMQEGQATQTIAINKVYDWIEKLQQRGICVVVVHHTLDNGNAGTMLAKARGSADTSNRNHGELVLIGSTQILEKKMGTEAVQHAAAQDGLTMGVHFKVCKAACVLQKKTLWLHLPLGASEWEFLAITGADGKEIEFPMNSITTGVKTAPGEGCPSPSPDIALTAPAEHNLSPDQRAVVESLRSGSAKRKEIEAKTGFCEDKVRDLLNSLTAMRIVHKEGQGKATYYALKSIF</sequence>
<dbReference type="Gene3D" id="3.40.50.300">
    <property type="entry name" value="P-loop containing nucleotide triphosphate hydrolases"/>
    <property type="match status" value="1"/>
</dbReference>
<proteinExistence type="predicted"/>
<reference evidence="1" key="1">
    <citation type="submission" date="2019-08" db="EMBL/GenBank/DDBJ databases">
        <authorList>
            <person name="Kucharzyk K."/>
            <person name="Murdoch R.W."/>
            <person name="Higgins S."/>
            <person name="Loffler F."/>
        </authorList>
    </citation>
    <scope>NUCLEOTIDE SEQUENCE</scope>
</reference>
<accession>A0A644YM89</accession>
<protein>
    <recommendedName>
        <fullName evidence="2">AAA+ ATPase domain-containing protein</fullName>
    </recommendedName>
</protein>
<gene>
    <name evidence="1" type="ORF">SDC9_75647</name>
</gene>
<name>A0A644YM89_9ZZZZ</name>
<evidence type="ECO:0000313" key="1">
    <source>
        <dbReference type="EMBL" id="MPM29108.1"/>
    </source>
</evidence>